<comment type="caution">
    <text evidence="2">The sequence shown here is derived from an EMBL/GenBank/DDBJ whole genome shotgun (WGS) entry which is preliminary data.</text>
</comment>
<reference evidence="2 3" key="1">
    <citation type="submission" date="2020-08" db="EMBL/GenBank/DDBJ databases">
        <title>Genomic Encyclopedia of Type Strains, Phase IV (KMG-IV): sequencing the most valuable type-strain genomes for metagenomic binning, comparative biology and taxonomic classification.</title>
        <authorList>
            <person name="Goeker M."/>
        </authorList>
    </citation>
    <scope>NUCLEOTIDE SEQUENCE [LARGE SCALE GENOMIC DNA]</scope>
    <source>
        <strain evidence="2 3">DSM 44197</strain>
    </source>
</reference>
<keyword evidence="1" id="KW-0812">Transmembrane</keyword>
<keyword evidence="1" id="KW-0472">Membrane</keyword>
<protein>
    <submittedName>
        <fullName evidence="2">Uncharacterized protein</fullName>
    </submittedName>
</protein>
<organism evidence="2 3">
    <name type="scientific">Actinomadura namibiensis</name>
    <dbReference type="NCBI Taxonomy" id="182080"/>
    <lineage>
        <taxon>Bacteria</taxon>
        <taxon>Bacillati</taxon>
        <taxon>Actinomycetota</taxon>
        <taxon>Actinomycetes</taxon>
        <taxon>Streptosporangiales</taxon>
        <taxon>Thermomonosporaceae</taxon>
        <taxon>Actinomadura</taxon>
    </lineage>
</organism>
<evidence type="ECO:0000313" key="3">
    <source>
        <dbReference type="Proteomes" id="UP000572680"/>
    </source>
</evidence>
<evidence type="ECO:0000313" key="2">
    <source>
        <dbReference type="EMBL" id="MBA8951429.1"/>
    </source>
</evidence>
<feature type="transmembrane region" description="Helical" evidence="1">
    <location>
        <begin position="78"/>
        <end position="95"/>
    </location>
</feature>
<feature type="transmembrane region" description="Helical" evidence="1">
    <location>
        <begin position="21"/>
        <end position="41"/>
    </location>
</feature>
<name>A0A7W3LNL9_ACTNM</name>
<proteinExistence type="predicted"/>
<dbReference type="AlphaFoldDB" id="A0A7W3LNL9"/>
<dbReference type="RefSeq" id="WP_182843752.1">
    <property type="nucleotide sequence ID" value="NZ_BAAALP010000004.1"/>
</dbReference>
<keyword evidence="3" id="KW-1185">Reference proteome</keyword>
<gene>
    <name evidence="2" type="ORF">HNR61_003060</name>
</gene>
<accession>A0A7W3LNL9</accession>
<sequence>MIDLGKGRFRHSRSATVGRAFLSYGVPALLVVLLLAVLDLWDVRLPPMLPDIDAPGALKVVFKGLVALFDGPGWLKTTLKALAGLAVAFCCYITYAERRSVKAVTADPEQG</sequence>
<keyword evidence="1" id="KW-1133">Transmembrane helix</keyword>
<evidence type="ECO:0000256" key="1">
    <source>
        <dbReference type="SAM" id="Phobius"/>
    </source>
</evidence>
<dbReference type="Proteomes" id="UP000572680">
    <property type="component" value="Unassembled WGS sequence"/>
</dbReference>
<dbReference type="EMBL" id="JACJIA010000003">
    <property type="protein sequence ID" value="MBA8951429.1"/>
    <property type="molecule type" value="Genomic_DNA"/>
</dbReference>